<dbReference type="Pfam" id="PF03060">
    <property type="entry name" value="NMO"/>
    <property type="match status" value="1"/>
</dbReference>
<dbReference type="Proteomes" id="UP000183954">
    <property type="component" value="Unassembled WGS sequence"/>
</dbReference>
<evidence type="ECO:0000256" key="1">
    <source>
        <dbReference type="ARBA" id="ARBA00003535"/>
    </source>
</evidence>
<proteinExistence type="predicted"/>
<keyword evidence="4" id="KW-0288">FMN</keyword>
<keyword evidence="6" id="KW-0503">Monooxygenase</keyword>
<dbReference type="SUPFAM" id="SSF51412">
    <property type="entry name" value="Inosine monophosphate dehydrogenase (IMPDH)"/>
    <property type="match status" value="1"/>
</dbReference>
<dbReference type="GO" id="GO:0018580">
    <property type="term" value="F:nitronate monooxygenase activity"/>
    <property type="evidence" value="ECO:0007669"/>
    <property type="project" value="InterPro"/>
</dbReference>
<dbReference type="RefSeq" id="WP_073033103.1">
    <property type="nucleotide sequence ID" value="NZ_FQXJ01000032.1"/>
</dbReference>
<dbReference type="Gene3D" id="3.20.20.70">
    <property type="entry name" value="Aldolase class I"/>
    <property type="match status" value="1"/>
</dbReference>
<keyword evidence="5" id="KW-0560">Oxidoreductase</keyword>
<name>A0A1M6FQZ5_9FIRM</name>
<evidence type="ECO:0000313" key="6">
    <source>
        <dbReference type="EMBL" id="SHJ00085.1"/>
    </source>
</evidence>
<dbReference type="CDD" id="cd04730">
    <property type="entry name" value="NPD_like"/>
    <property type="match status" value="1"/>
</dbReference>
<evidence type="ECO:0000313" key="7">
    <source>
        <dbReference type="Proteomes" id="UP000183954"/>
    </source>
</evidence>
<gene>
    <name evidence="6" type="ORF">SAMN02746098_04990</name>
</gene>
<evidence type="ECO:0000256" key="3">
    <source>
        <dbReference type="ARBA" id="ARBA00022630"/>
    </source>
</evidence>
<sequence>MKTKITELLHIEHPIIQGGMQWLSRAEFVASVSNAGGLGLISAATFPSKKELIEEIRRTRELTDKPFGVNITILPGVGQKDKAIQYFEAVIEENVLVVETSGRSPESFVPELKKAGVKLIHKVPSIRFAKKAESIGADAVIIVGYECGGHPGMDDVTSLILTPKAADTLSIPVISGGGFADARGLIAALALGAEGVVMGTRFLATTDCLAHPKFKEWMIQAEETDTVIIERSIQNTARVMKNVTAEKVLEMEARGATMEEILKVIGSGVRRRCYIEGDLDGGTISMGQCVGLVYDIKSIKDLITDIITESEIVLDRLQKIRSN</sequence>
<keyword evidence="7" id="KW-1185">Reference proteome</keyword>
<dbReference type="PANTHER" id="PTHR32332">
    <property type="entry name" value="2-NITROPROPANE DIOXYGENASE"/>
    <property type="match status" value="1"/>
</dbReference>
<reference evidence="7" key="1">
    <citation type="submission" date="2016-11" db="EMBL/GenBank/DDBJ databases">
        <authorList>
            <person name="Varghese N."/>
            <person name="Submissions S."/>
        </authorList>
    </citation>
    <scope>NUCLEOTIDE SEQUENCE [LARGE SCALE GENOMIC DNA]</scope>
    <source>
        <strain evidence="7">DSM 15449</strain>
    </source>
</reference>
<dbReference type="InterPro" id="IPR004136">
    <property type="entry name" value="NMO"/>
</dbReference>
<protein>
    <recommendedName>
        <fullName evidence="2">Probable nitronate monooxygenase</fullName>
    </recommendedName>
</protein>
<dbReference type="EMBL" id="FQXJ01000032">
    <property type="protein sequence ID" value="SHJ00085.1"/>
    <property type="molecule type" value="Genomic_DNA"/>
</dbReference>
<dbReference type="OrthoDB" id="9778912at2"/>
<dbReference type="PANTHER" id="PTHR32332:SF20">
    <property type="entry name" value="2-NITROPROPANE DIOXYGENASE-LIKE PROTEIN"/>
    <property type="match status" value="1"/>
</dbReference>
<dbReference type="InterPro" id="IPR013785">
    <property type="entry name" value="Aldolase_TIM"/>
</dbReference>
<evidence type="ECO:0000256" key="4">
    <source>
        <dbReference type="ARBA" id="ARBA00022643"/>
    </source>
</evidence>
<dbReference type="AlphaFoldDB" id="A0A1M6FQZ5"/>
<dbReference type="STRING" id="1121420.SAMN02746098_04990"/>
<accession>A0A1M6FQZ5</accession>
<evidence type="ECO:0000256" key="5">
    <source>
        <dbReference type="ARBA" id="ARBA00023002"/>
    </source>
</evidence>
<organism evidence="6 7">
    <name type="scientific">Desulfosporosinus lacus DSM 15449</name>
    <dbReference type="NCBI Taxonomy" id="1121420"/>
    <lineage>
        <taxon>Bacteria</taxon>
        <taxon>Bacillati</taxon>
        <taxon>Bacillota</taxon>
        <taxon>Clostridia</taxon>
        <taxon>Eubacteriales</taxon>
        <taxon>Desulfitobacteriaceae</taxon>
        <taxon>Desulfosporosinus</taxon>
    </lineage>
</organism>
<comment type="function">
    <text evidence="1">Nitronate monooxygenase that uses molecular oxygen to catalyze the oxidative denitrification of alkyl nitronates. Acts on propionate 3-nitronate (P3N), the presumed physiological substrate. Probably functions in the detoxification of P3N, a metabolic poison produced by plants and fungi as a defense mechanism.</text>
</comment>
<keyword evidence="3" id="KW-0285">Flavoprotein</keyword>
<evidence type="ECO:0000256" key="2">
    <source>
        <dbReference type="ARBA" id="ARBA00013457"/>
    </source>
</evidence>